<keyword evidence="4 6" id="KW-0067">ATP-binding</keyword>
<keyword evidence="1" id="KW-0813">Transport</keyword>
<dbReference type="EMBL" id="PDSK01000145">
    <property type="protein sequence ID" value="PIE31457.1"/>
    <property type="molecule type" value="Genomic_DNA"/>
</dbReference>
<keyword evidence="2" id="KW-0677">Repeat</keyword>
<proteinExistence type="predicted"/>
<dbReference type="PANTHER" id="PTHR43790">
    <property type="entry name" value="CARBOHYDRATE TRANSPORT ATP-BINDING PROTEIN MG119-RELATED"/>
    <property type="match status" value="1"/>
</dbReference>
<dbReference type="InterPro" id="IPR050107">
    <property type="entry name" value="ABC_carbohydrate_import_ATPase"/>
</dbReference>
<dbReference type="GO" id="GO:0016887">
    <property type="term" value="F:ATP hydrolysis activity"/>
    <property type="evidence" value="ECO:0007669"/>
    <property type="project" value="InterPro"/>
</dbReference>
<dbReference type="InterPro" id="IPR017871">
    <property type="entry name" value="ABC_transporter-like_CS"/>
</dbReference>
<dbReference type="AlphaFoldDB" id="A0A2G6K6Z3"/>
<name>A0A2G6K6Z3_9BACT</name>
<feature type="domain" description="ABC transporter" evidence="5">
    <location>
        <begin position="3"/>
        <end position="241"/>
    </location>
</feature>
<accession>A0A2G6K6Z3</accession>
<comment type="caution">
    <text evidence="6">The sequence shown here is derived from an EMBL/GenBank/DDBJ whole genome shotgun (WGS) entry which is preliminary data.</text>
</comment>
<dbReference type="InterPro" id="IPR027417">
    <property type="entry name" value="P-loop_NTPase"/>
</dbReference>
<evidence type="ECO:0000259" key="5">
    <source>
        <dbReference type="PROSITE" id="PS50893"/>
    </source>
</evidence>
<evidence type="ECO:0000256" key="3">
    <source>
        <dbReference type="ARBA" id="ARBA00022741"/>
    </source>
</evidence>
<gene>
    <name evidence="6" type="ORF">CSA56_18200</name>
</gene>
<reference evidence="6 7" key="1">
    <citation type="submission" date="2017-10" db="EMBL/GenBank/DDBJ databases">
        <title>Novel microbial diversity and functional potential in the marine mammal oral microbiome.</title>
        <authorList>
            <person name="Dudek N.K."/>
            <person name="Sun C.L."/>
            <person name="Burstein D."/>
            <person name="Kantor R.S."/>
            <person name="Aliaga Goltsman D.S."/>
            <person name="Bik E.M."/>
            <person name="Thomas B.C."/>
            <person name="Banfield J.F."/>
            <person name="Relman D.A."/>
        </authorList>
    </citation>
    <scope>NUCLEOTIDE SEQUENCE [LARGE SCALE GENOMIC DNA]</scope>
    <source>
        <strain evidence="6">DOLJORAL78_47_16</strain>
    </source>
</reference>
<organism evidence="6 7">
    <name type="scientific">candidate division KSB3 bacterium</name>
    <dbReference type="NCBI Taxonomy" id="2044937"/>
    <lineage>
        <taxon>Bacteria</taxon>
        <taxon>candidate division KSB3</taxon>
    </lineage>
</organism>
<dbReference type="CDD" id="cd03215">
    <property type="entry name" value="ABC_Carb_Monos_II"/>
    <property type="match status" value="1"/>
</dbReference>
<dbReference type="PROSITE" id="PS50893">
    <property type="entry name" value="ABC_TRANSPORTER_2"/>
    <property type="match status" value="2"/>
</dbReference>
<dbReference type="PROSITE" id="PS00211">
    <property type="entry name" value="ABC_TRANSPORTER_1"/>
    <property type="match status" value="1"/>
</dbReference>
<evidence type="ECO:0000256" key="2">
    <source>
        <dbReference type="ARBA" id="ARBA00022737"/>
    </source>
</evidence>
<dbReference type="Proteomes" id="UP000230821">
    <property type="component" value="Unassembled WGS sequence"/>
</dbReference>
<evidence type="ECO:0000313" key="6">
    <source>
        <dbReference type="EMBL" id="PIE31457.1"/>
    </source>
</evidence>
<dbReference type="GO" id="GO:0005524">
    <property type="term" value="F:ATP binding"/>
    <property type="evidence" value="ECO:0007669"/>
    <property type="project" value="UniProtKB-KW"/>
</dbReference>
<dbReference type="Gene3D" id="3.40.50.300">
    <property type="entry name" value="P-loop containing nucleotide triphosphate hydrolases"/>
    <property type="match status" value="2"/>
</dbReference>
<evidence type="ECO:0000256" key="1">
    <source>
        <dbReference type="ARBA" id="ARBA00022448"/>
    </source>
</evidence>
<keyword evidence="3" id="KW-0547">Nucleotide-binding</keyword>
<evidence type="ECO:0000256" key="4">
    <source>
        <dbReference type="ARBA" id="ARBA00022840"/>
    </source>
</evidence>
<dbReference type="CDD" id="cd03216">
    <property type="entry name" value="ABC_Carb_Monos_I"/>
    <property type="match status" value="1"/>
</dbReference>
<dbReference type="PANTHER" id="PTHR43790:SF9">
    <property type="entry name" value="GALACTOFURANOSE TRANSPORTER ATP-BINDING PROTEIN YTFR"/>
    <property type="match status" value="1"/>
</dbReference>
<dbReference type="Pfam" id="PF00005">
    <property type="entry name" value="ABC_tran"/>
    <property type="match status" value="2"/>
</dbReference>
<protein>
    <submittedName>
        <fullName evidence="6">D-xylose ABC transporter ATP-binding protein</fullName>
    </submittedName>
</protein>
<dbReference type="SMART" id="SM00382">
    <property type="entry name" value="AAA"/>
    <property type="match status" value="2"/>
</dbReference>
<dbReference type="InterPro" id="IPR003593">
    <property type="entry name" value="AAA+_ATPase"/>
</dbReference>
<sequence length="493" mass="54420">MQLIAENISKSFGATKALDRVSVAFESGQVRALVGENGAGKSTLLKILTAVHPKDTGIVTLQDTSYDPSNVQDAARKGVAIVFQETTINPYLSIAENVFIDRLREFKRTGGLIHWKTLKESTQRIFDEMDVNIDVNQNIQQLDLGQWKMIEIARALSYNPQFIFLDESTAFLSTKEVHAFLTEIEKLKNRGMGIGFVSHHLNEVFKVADTITVLKDGAWVCDRDVKSSTPNMIEALMVGREIGEDIYPEGTNVVSDEIVLSAKKLSINGTVRDIDLTLHKGEILGIGGLKGAGGEQILQAIYGDISYQKGEIYRNKTPYHGKSPGDALQSSIAYVPGERTLEGLIVNFSVMHNISMGALPKKGLFIDKPAELDMATRYISDLMIKASDPKALCSSLSGGNLQKVVLGKCLATNPQILLLNNPTRGIDVGARFEIYKLIRRLTQEGLAIVLLSEDLPELLHMSDLIVIMRKGRISKIFPKEEQPSEEDIITYMV</sequence>
<feature type="domain" description="ABC transporter" evidence="5">
    <location>
        <begin position="253"/>
        <end position="492"/>
    </location>
</feature>
<dbReference type="SUPFAM" id="SSF52540">
    <property type="entry name" value="P-loop containing nucleoside triphosphate hydrolases"/>
    <property type="match status" value="2"/>
</dbReference>
<evidence type="ECO:0000313" key="7">
    <source>
        <dbReference type="Proteomes" id="UP000230821"/>
    </source>
</evidence>
<dbReference type="InterPro" id="IPR003439">
    <property type="entry name" value="ABC_transporter-like_ATP-bd"/>
</dbReference>